<dbReference type="Pfam" id="PF07980">
    <property type="entry name" value="SusD_RagB"/>
    <property type="match status" value="1"/>
</dbReference>
<keyword evidence="4" id="KW-0472">Membrane</keyword>
<dbReference type="CDD" id="cd08977">
    <property type="entry name" value="SusD"/>
    <property type="match status" value="1"/>
</dbReference>
<evidence type="ECO:0000259" key="6">
    <source>
        <dbReference type="Pfam" id="PF07980"/>
    </source>
</evidence>
<accession>A0A7W8ZQT7</accession>
<comment type="caution">
    <text evidence="8">The sequence shown here is derived from an EMBL/GenBank/DDBJ whole genome shotgun (WGS) entry which is preliminary data.</text>
</comment>
<evidence type="ECO:0008006" key="10">
    <source>
        <dbReference type="Google" id="ProtNLM"/>
    </source>
</evidence>
<evidence type="ECO:0000256" key="2">
    <source>
        <dbReference type="ARBA" id="ARBA00006275"/>
    </source>
</evidence>
<organism evidence="8 9">
    <name type="scientific">Pedobacter cryoconitis</name>
    <dbReference type="NCBI Taxonomy" id="188932"/>
    <lineage>
        <taxon>Bacteria</taxon>
        <taxon>Pseudomonadati</taxon>
        <taxon>Bacteroidota</taxon>
        <taxon>Sphingobacteriia</taxon>
        <taxon>Sphingobacteriales</taxon>
        <taxon>Sphingobacteriaceae</taxon>
        <taxon>Pedobacter</taxon>
    </lineage>
</organism>
<evidence type="ECO:0000256" key="3">
    <source>
        <dbReference type="ARBA" id="ARBA00022729"/>
    </source>
</evidence>
<dbReference type="InterPro" id="IPR033985">
    <property type="entry name" value="SusD-like_N"/>
</dbReference>
<protein>
    <recommendedName>
        <fullName evidence="10">SusD-like starch-binding protein associating with outer membrane</fullName>
    </recommendedName>
</protein>
<comment type="subcellular location">
    <subcellularLocation>
        <location evidence="1">Cell outer membrane</location>
    </subcellularLocation>
</comment>
<dbReference type="SUPFAM" id="SSF48452">
    <property type="entry name" value="TPR-like"/>
    <property type="match status" value="1"/>
</dbReference>
<keyword evidence="3" id="KW-0732">Signal</keyword>
<evidence type="ECO:0000256" key="5">
    <source>
        <dbReference type="ARBA" id="ARBA00023237"/>
    </source>
</evidence>
<sequence>MKKIIQLCAVMLVSLTLGSCKKYLDIEPVGKVIPTTTDDFRALLTTAYSTFAEHKSLLATRTDELNLDENQDDIVLYRDIYKWNDASPDPSTLPFQYVAFYNTIFFANEIIAEVENKAGKSAETAQIKGEAYLLRAYNHFELLNLYAKPYQASSAATDRGIVLVLKMDLEANYKPATTEEVYSQILNDINEGQKLLNVTTFDAGKNYRFTTRAAWALKARVYEFRGEWSKAQDAAQKALQLNGDLEDLNAAGSKSPNNYLAKESIMAMEKAMNVSVTNAVAISDHLLGIYDKDNDLRFAKYFSKSGSNYRSAKGASNEFKVSFRNGELYLIQAEAALQTGNTDLAVQSLLALKAKRLKPAYFETEKVRVQSLVKADLLQEIYKERERELALEGHRWYDLRRYGQPAITHTVSGVNYTLNLNDPRYTLPFPKSAITNNPNLQ</sequence>
<dbReference type="PROSITE" id="PS51257">
    <property type="entry name" value="PROKAR_LIPOPROTEIN"/>
    <property type="match status" value="1"/>
</dbReference>
<feature type="domain" description="SusD-like N-terminal" evidence="7">
    <location>
        <begin position="22"/>
        <end position="222"/>
    </location>
</feature>
<gene>
    <name evidence="8" type="ORF">HDE68_004441</name>
</gene>
<proteinExistence type="inferred from homology"/>
<name>A0A7W8ZQT7_9SPHI</name>
<dbReference type="AlphaFoldDB" id="A0A7W8ZQT7"/>
<dbReference type="Gene3D" id="1.25.40.390">
    <property type="match status" value="1"/>
</dbReference>
<evidence type="ECO:0000313" key="8">
    <source>
        <dbReference type="EMBL" id="MBB5638509.1"/>
    </source>
</evidence>
<feature type="domain" description="RagB/SusD" evidence="6">
    <location>
        <begin position="299"/>
        <end position="440"/>
    </location>
</feature>
<evidence type="ECO:0000256" key="1">
    <source>
        <dbReference type="ARBA" id="ARBA00004442"/>
    </source>
</evidence>
<dbReference type="Proteomes" id="UP000537204">
    <property type="component" value="Unassembled WGS sequence"/>
</dbReference>
<keyword evidence="5" id="KW-0998">Cell outer membrane</keyword>
<comment type="similarity">
    <text evidence="2">Belongs to the SusD family.</text>
</comment>
<evidence type="ECO:0000259" key="7">
    <source>
        <dbReference type="Pfam" id="PF14322"/>
    </source>
</evidence>
<evidence type="ECO:0000256" key="4">
    <source>
        <dbReference type="ARBA" id="ARBA00023136"/>
    </source>
</evidence>
<dbReference type="RefSeq" id="WP_183884332.1">
    <property type="nucleotide sequence ID" value="NZ_JACHCE010000009.1"/>
</dbReference>
<reference evidence="8 9" key="1">
    <citation type="submission" date="2020-08" db="EMBL/GenBank/DDBJ databases">
        <title>Genomic Encyclopedia of Type Strains, Phase IV (KMG-V): Genome sequencing to study the core and pangenomes of soil and plant-associated prokaryotes.</title>
        <authorList>
            <person name="Whitman W."/>
        </authorList>
    </citation>
    <scope>NUCLEOTIDE SEQUENCE [LARGE SCALE GENOMIC DNA]</scope>
    <source>
        <strain evidence="8 9">S3M1</strain>
    </source>
</reference>
<evidence type="ECO:0000313" key="9">
    <source>
        <dbReference type="Proteomes" id="UP000537204"/>
    </source>
</evidence>
<dbReference type="EMBL" id="JACHCE010000009">
    <property type="protein sequence ID" value="MBB5638509.1"/>
    <property type="molecule type" value="Genomic_DNA"/>
</dbReference>
<dbReference type="InterPro" id="IPR011990">
    <property type="entry name" value="TPR-like_helical_dom_sf"/>
</dbReference>
<dbReference type="InterPro" id="IPR012944">
    <property type="entry name" value="SusD_RagB_dom"/>
</dbReference>
<dbReference type="Pfam" id="PF14322">
    <property type="entry name" value="SusD-like_3"/>
    <property type="match status" value="1"/>
</dbReference>
<dbReference type="GO" id="GO:0009279">
    <property type="term" value="C:cell outer membrane"/>
    <property type="evidence" value="ECO:0007669"/>
    <property type="project" value="UniProtKB-SubCell"/>
</dbReference>